<dbReference type="PANTHER" id="PTHR24418">
    <property type="entry name" value="TYROSINE-PROTEIN KINASE"/>
    <property type="match status" value="1"/>
</dbReference>
<dbReference type="SUPFAM" id="SSF56112">
    <property type="entry name" value="Protein kinase-like (PK-like)"/>
    <property type="match status" value="1"/>
</dbReference>
<gene>
    <name evidence="11" type="ORF">BOX15_Mlig000806g1</name>
</gene>
<evidence type="ECO:0000256" key="5">
    <source>
        <dbReference type="ARBA" id="ARBA00023137"/>
    </source>
</evidence>
<dbReference type="Proteomes" id="UP000215902">
    <property type="component" value="Unassembled WGS sequence"/>
</dbReference>
<dbReference type="SMART" id="SM00252">
    <property type="entry name" value="SH2"/>
    <property type="match status" value="1"/>
</dbReference>
<keyword evidence="3 7" id="KW-0418">Kinase</keyword>
<evidence type="ECO:0000259" key="9">
    <source>
        <dbReference type="PROSITE" id="PS50001"/>
    </source>
</evidence>
<dbReference type="EMBL" id="NIVC01000377">
    <property type="protein sequence ID" value="PAA84360.1"/>
    <property type="molecule type" value="Genomic_DNA"/>
</dbReference>
<dbReference type="InterPro" id="IPR000719">
    <property type="entry name" value="Prot_kinase_dom"/>
</dbReference>
<reference evidence="11 12" key="1">
    <citation type="submission" date="2017-06" db="EMBL/GenBank/DDBJ databases">
        <title>A platform for efficient transgenesis in Macrostomum lignano, a flatworm model organism for stem cell research.</title>
        <authorList>
            <person name="Berezikov E."/>
        </authorList>
    </citation>
    <scope>NUCLEOTIDE SEQUENCE [LARGE SCALE GENOMIC DNA]</scope>
    <source>
        <strain evidence="11">DV1</strain>
        <tissue evidence="11">Whole organism</tissue>
    </source>
</reference>
<keyword evidence="4 7" id="KW-0067">ATP-binding</keyword>
<dbReference type="Pfam" id="PF07714">
    <property type="entry name" value="PK_Tyr_Ser-Thr"/>
    <property type="match status" value="1"/>
</dbReference>
<name>A0A267GEA2_9PLAT</name>
<proteinExistence type="inferred from homology"/>
<accession>A0A267GEA2</accession>
<dbReference type="STRING" id="282301.A0A267GEA2"/>
<dbReference type="Gene3D" id="3.30.505.10">
    <property type="entry name" value="SH2 domain"/>
    <property type="match status" value="1"/>
</dbReference>
<evidence type="ECO:0000256" key="1">
    <source>
        <dbReference type="ARBA" id="ARBA00022679"/>
    </source>
</evidence>
<evidence type="ECO:0000259" key="10">
    <source>
        <dbReference type="PROSITE" id="PS50011"/>
    </source>
</evidence>
<dbReference type="InterPro" id="IPR050198">
    <property type="entry name" value="Non-receptor_tyrosine_kinases"/>
</dbReference>
<dbReference type="InterPro" id="IPR036860">
    <property type="entry name" value="SH2_dom_sf"/>
</dbReference>
<comment type="catalytic activity">
    <reaction evidence="7">
        <text>L-tyrosyl-[protein] + ATP = O-phospho-L-tyrosyl-[protein] + ADP + H(+)</text>
        <dbReference type="Rhea" id="RHEA:10596"/>
        <dbReference type="Rhea" id="RHEA-COMP:10136"/>
        <dbReference type="Rhea" id="RHEA-COMP:20101"/>
        <dbReference type="ChEBI" id="CHEBI:15378"/>
        <dbReference type="ChEBI" id="CHEBI:30616"/>
        <dbReference type="ChEBI" id="CHEBI:46858"/>
        <dbReference type="ChEBI" id="CHEBI:61978"/>
        <dbReference type="ChEBI" id="CHEBI:456216"/>
        <dbReference type="EC" id="2.7.10.2"/>
    </reaction>
</comment>
<keyword evidence="5 7" id="KW-0829">Tyrosine-protein kinase</keyword>
<feature type="compositionally biased region" description="Gly residues" evidence="8">
    <location>
        <begin position="439"/>
        <end position="451"/>
    </location>
</feature>
<evidence type="ECO:0000256" key="2">
    <source>
        <dbReference type="ARBA" id="ARBA00022741"/>
    </source>
</evidence>
<dbReference type="CDD" id="cd00173">
    <property type="entry name" value="SH2"/>
    <property type="match status" value="1"/>
</dbReference>
<dbReference type="GO" id="GO:0005524">
    <property type="term" value="F:ATP binding"/>
    <property type="evidence" value="ECO:0007669"/>
    <property type="project" value="UniProtKB-KW"/>
</dbReference>
<feature type="region of interest" description="Disordered" evidence="8">
    <location>
        <begin position="648"/>
        <end position="671"/>
    </location>
</feature>
<evidence type="ECO:0000256" key="6">
    <source>
        <dbReference type="PROSITE-ProRule" id="PRU00191"/>
    </source>
</evidence>
<feature type="domain" description="Protein kinase" evidence="10">
    <location>
        <begin position="110"/>
        <end position="390"/>
    </location>
</feature>
<feature type="compositionally biased region" description="Low complexity" evidence="8">
    <location>
        <begin position="547"/>
        <end position="559"/>
    </location>
</feature>
<keyword evidence="2 7" id="KW-0547">Nucleotide-binding</keyword>
<dbReference type="OrthoDB" id="5957697at2759"/>
<evidence type="ECO:0000313" key="12">
    <source>
        <dbReference type="Proteomes" id="UP000215902"/>
    </source>
</evidence>
<keyword evidence="12" id="KW-1185">Reference proteome</keyword>
<keyword evidence="1 7" id="KW-0808">Transferase</keyword>
<organism evidence="11 12">
    <name type="scientific">Macrostomum lignano</name>
    <dbReference type="NCBI Taxonomy" id="282301"/>
    <lineage>
        <taxon>Eukaryota</taxon>
        <taxon>Metazoa</taxon>
        <taxon>Spiralia</taxon>
        <taxon>Lophotrochozoa</taxon>
        <taxon>Platyhelminthes</taxon>
        <taxon>Rhabditophora</taxon>
        <taxon>Macrostomorpha</taxon>
        <taxon>Macrostomida</taxon>
        <taxon>Macrostomidae</taxon>
        <taxon>Macrostomum</taxon>
    </lineage>
</organism>
<feature type="region of interest" description="Disordered" evidence="8">
    <location>
        <begin position="522"/>
        <end position="562"/>
    </location>
</feature>
<evidence type="ECO:0000256" key="7">
    <source>
        <dbReference type="RuleBase" id="RU362096"/>
    </source>
</evidence>
<dbReference type="SUPFAM" id="SSF55550">
    <property type="entry name" value="SH2 domain"/>
    <property type="match status" value="1"/>
</dbReference>
<evidence type="ECO:0000313" key="11">
    <source>
        <dbReference type="EMBL" id="PAA84360.1"/>
    </source>
</evidence>
<dbReference type="PROSITE" id="PS50011">
    <property type="entry name" value="PROTEIN_KINASE_DOM"/>
    <property type="match status" value="1"/>
</dbReference>
<feature type="domain" description="SH2" evidence="9">
    <location>
        <begin position="8"/>
        <end position="101"/>
    </location>
</feature>
<comment type="similarity">
    <text evidence="7">Belongs to the protein kinase superfamily. Tyr protein kinase family.</text>
</comment>
<dbReference type="InterPro" id="IPR000980">
    <property type="entry name" value="SH2"/>
</dbReference>
<dbReference type="AlphaFoldDB" id="A0A267GEA2"/>
<dbReference type="Gene3D" id="1.10.510.10">
    <property type="entry name" value="Transferase(Phosphotransferase) domain 1"/>
    <property type="match status" value="1"/>
</dbReference>
<keyword evidence="6" id="KW-0727">SH2 domain</keyword>
<evidence type="ECO:0000256" key="4">
    <source>
        <dbReference type="ARBA" id="ARBA00022840"/>
    </source>
</evidence>
<dbReference type="EC" id="2.7.10.2" evidence="7"/>
<protein>
    <recommendedName>
        <fullName evidence="7">Tyrosine-protein kinase</fullName>
        <ecNumber evidence="7">2.7.10.2</ecNumber>
    </recommendedName>
</protein>
<dbReference type="PROSITE" id="PS50001">
    <property type="entry name" value="SH2"/>
    <property type="match status" value="1"/>
</dbReference>
<evidence type="ECO:0000256" key="8">
    <source>
        <dbReference type="SAM" id="MobiDB-lite"/>
    </source>
</evidence>
<dbReference type="InterPro" id="IPR011009">
    <property type="entry name" value="Kinase-like_dom_sf"/>
</dbReference>
<dbReference type="GO" id="GO:0004715">
    <property type="term" value="F:non-membrane spanning protein tyrosine kinase activity"/>
    <property type="evidence" value="ECO:0007669"/>
    <property type="project" value="UniProtKB-EC"/>
</dbReference>
<dbReference type="Pfam" id="PF00017">
    <property type="entry name" value="SH2"/>
    <property type="match status" value="1"/>
</dbReference>
<feature type="region of interest" description="Disordered" evidence="8">
    <location>
        <begin position="416"/>
        <end position="454"/>
    </location>
</feature>
<sequence>MDVRDESWFFQEMSPLLATELLKKMPNNEGAFLVRCFKKRLALSYVWQQTVKHCWITSDPSGIGCYLLPQERFDSVQELVQHYGSTPCSGLAGLRLQRYPLAEDVENFLRLPPADIEIGSDGRSCSLVNPLTTLEHGRFGHEAVSAINRRYNSHEVTACLRNAASMLMLLDHANLIKLLGLHHTPGHPMSGYCLITEHINCGSLRQFLHKQGERLLRDWEILISFGGQVANASAYLHRKGVVHNELVLDNCLLERSDRFTVKVSGLEFARFEDSSPRPLVHLMWRKYCRVAPLCPEIASGARQLPTCASDVWALGLLVWSLFSHGRQPSDCSAGAQPPPLMLSSPLLPKELTAALDHLIRSCLHSMPQLRISAAEIGKQLRSLIDFRSYLSAKYDQSFSSGVSSADLEPFGDHRSGGAGAFEISSSSSTTTPPPLQPADGGGGGGSPGGGALTRKSSRRLGFFRSKKWKSANLADQTGSGGGSGGSGFKRLLMFSRSSGGGRGRSRDAGYYENADGDAASAAEAAAVQKSKSAHQLAQPERRRRSSESLMTSSATAAAAVPDEQLLQSERRCQRLLDQLGQLRVRCDAERDRRVAAEAELRSVRQVCELRLADADSAAKQWRQQLLVERADMREQLDGLRRENLRLRQAAGRSQDSGIACGDCPAKPLESD</sequence>
<dbReference type="InterPro" id="IPR001245">
    <property type="entry name" value="Ser-Thr/Tyr_kinase_cat_dom"/>
</dbReference>
<evidence type="ECO:0000256" key="3">
    <source>
        <dbReference type="ARBA" id="ARBA00022777"/>
    </source>
</evidence>
<dbReference type="PRINTS" id="PR00109">
    <property type="entry name" value="TYRKINASE"/>
</dbReference>
<comment type="caution">
    <text evidence="11">The sequence shown here is derived from an EMBL/GenBank/DDBJ whole genome shotgun (WGS) entry which is preliminary data.</text>
</comment>